<name>A0A2X0MGC0_9BASI</name>
<evidence type="ECO:0000313" key="3">
    <source>
        <dbReference type="EMBL" id="SGY80916.1"/>
    </source>
</evidence>
<keyword evidence="4" id="KW-1185">Reference proteome</keyword>
<dbReference type="Gene3D" id="1.10.510.10">
    <property type="entry name" value="Transferase(Phosphotransferase) domain 1"/>
    <property type="match status" value="1"/>
</dbReference>
<dbReference type="PANTHER" id="PTHR38248:SF2">
    <property type="entry name" value="FUNK1 11"/>
    <property type="match status" value="1"/>
</dbReference>
<feature type="compositionally biased region" description="Basic and acidic residues" evidence="1">
    <location>
        <begin position="138"/>
        <end position="151"/>
    </location>
</feature>
<proteinExistence type="predicted"/>
<feature type="region of interest" description="Disordered" evidence="1">
    <location>
        <begin position="128"/>
        <end position="151"/>
    </location>
</feature>
<dbReference type="PANTHER" id="PTHR38248">
    <property type="entry name" value="FUNK1 6"/>
    <property type="match status" value="1"/>
</dbReference>
<dbReference type="STRING" id="796604.A0A2X0MGC0"/>
<reference evidence="3 4" key="1">
    <citation type="submission" date="2016-11" db="EMBL/GenBank/DDBJ databases">
        <authorList>
            <person name="Jaros S."/>
            <person name="Januszkiewicz K."/>
            <person name="Wedrychowicz H."/>
        </authorList>
    </citation>
    <scope>NUCLEOTIDE SEQUENCE [LARGE SCALE GENOMIC DNA]</scope>
</reference>
<feature type="compositionally biased region" description="Polar residues" evidence="1">
    <location>
        <begin position="278"/>
        <end position="288"/>
    </location>
</feature>
<feature type="domain" description="Fungal-type protein kinase" evidence="2">
    <location>
        <begin position="314"/>
        <end position="513"/>
    </location>
</feature>
<evidence type="ECO:0000259" key="2">
    <source>
        <dbReference type="Pfam" id="PF17667"/>
    </source>
</evidence>
<feature type="domain" description="Fungal-type protein kinase" evidence="2">
    <location>
        <begin position="548"/>
        <end position="662"/>
    </location>
</feature>
<dbReference type="Pfam" id="PF17667">
    <property type="entry name" value="Pkinase_fungal"/>
    <property type="match status" value="2"/>
</dbReference>
<dbReference type="AlphaFoldDB" id="A0A2X0MGC0"/>
<accession>A0A2X0MGC0</accession>
<dbReference type="InterPro" id="IPR040976">
    <property type="entry name" value="Pkinase_fungal"/>
</dbReference>
<gene>
    <name evidence="3" type="primary">BQ5605_C009g05403</name>
    <name evidence="3" type="ORF">BQ5605_C009G05403</name>
</gene>
<sequence length="776" mass="85469">MFLVHLDRFGDPLGSVGCSIGETASLSLARSYALAVALEAGAELQPLKLRSRARARSLGRGPVASVIRVKTRRRRLARSGSCLDLDLDLDLALAVALDFSGCNSAPASSATANAYDLAKLRDAVSPLVSSTQSTPLRSPREAASHDRASDRAERISEAVQMDQKHCAALEAYFFGHPTAEELANKIWPKEFKMGTEEALGEVIAGVINTVNRRLVACQNSPQYISVAPDRVETTEKTADVVLLTHAAVAHDPTLPNVWALPSHADPAKKLDADAGPATNVNSNANENGKGQPHDEDNNAEEDSTNTAKVKDKDKVDLNQAKRSFTQVAAVGETKAGTSNAERQLFRRLSALLATPIREHAIGFTLRGERLKVYVMSACGVFSTKSRTVTEDNGELSTFLYRLVQHSDRLNGILATTTSLDDRYGPFTLCPDFFPPATSEFSGGVTTMSNVKIKELIFRRQRECGRATSTYEVTLAEGANIRTFAMTIIWVEESRNSDLAEIRNMIQEKRPRGLAPLVGVFRTEYRTLPVFLPGNESLAGCTPRAREVVVHEERYYPLATLKTTKQLARALEGAIEGHRQLWNYGFIHRDVSYGNVMVDRHGDGVLIDYNLAVKKARTVDEECRLSRSGTLPYISRLLLSPATEGVVHERWHDVESFIYVACRTAFQPESESADAQLFEKPDAADIWNAWNAKKLKDAAIRKLLLSTRSGFRELLNACASRWSGVEKVLSVLQQNCSLEFSFSGLEDFETEPELASRWASGQMSYEHIQASFKAICE</sequence>
<evidence type="ECO:0000313" key="4">
    <source>
        <dbReference type="Proteomes" id="UP000249464"/>
    </source>
</evidence>
<protein>
    <submittedName>
        <fullName evidence="3">BQ5605_C009g05403 protein</fullName>
    </submittedName>
</protein>
<dbReference type="EMBL" id="FQNC01000049">
    <property type="protein sequence ID" value="SGY80916.1"/>
    <property type="molecule type" value="Genomic_DNA"/>
</dbReference>
<organism evidence="3 4">
    <name type="scientific">Microbotryum silenes-dioicae</name>
    <dbReference type="NCBI Taxonomy" id="796604"/>
    <lineage>
        <taxon>Eukaryota</taxon>
        <taxon>Fungi</taxon>
        <taxon>Dikarya</taxon>
        <taxon>Basidiomycota</taxon>
        <taxon>Pucciniomycotina</taxon>
        <taxon>Microbotryomycetes</taxon>
        <taxon>Microbotryales</taxon>
        <taxon>Microbotryaceae</taxon>
        <taxon>Microbotryum</taxon>
    </lineage>
</organism>
<dbReference type="Proteomes" id="UP000249464">
    <property type="component" value="Unassembled WGS sequence"/>
</dbReference>
<feature type="region of interest" description="Disordered" evidence="1">
    <location>
        <begin position="267"/>
        <end position="315"/>
    </location>
</feature>
<dbReference type="SUPFAM" id="SSF56112">
    <property type="entry name" value="Protein kinase-like (PK-like)"/>
    <property type="match status" value="1"/>
</dbReference>
<dbReference type="InterPro" id="IPR011009">
    <property type="entry name" value="Kinase-like_dom_sf"/>
</dbReference>
<evidence type="ECO:0000256" key="1">
    <source>
        <dbReference type="SAM" id="MobiDB-lite"/>
    </source>
</evidence>